<evidence type="ECO:0000256" key="9">
    <source>
        <dbReference type="ARBA" id="ARBA00022741"/>
    </source>
</evidence>
<evidence type="ECO:0000256" key="16">
    <source>
        <dbReference type="ARBA" id="ARBA00049141"/>
    </source>
</evidence>
<dbReference type="PRINTS" id="PR00474">
    <property type="entry name" value="GLU5KINASE"/>
</dbReference>
<dbReference type="HAMAP" id="MF_00412">
    <property type="entry name" value="ProA"/>
    <property type="match status" value="1"/>
</dbReference>
<dbReference type="InterPro" id="IPR005766">
    <property type="entry name" value="P5_carboxy_syn"/>
</dbReference>
<evidence type="ECO:0000256" key="4">
    <source>
        <dbReference type="ARBA" id="ARBA00009302"/>
    </source>
</evidence>
<evidence type="ECO:0000313" key="20">
    <source>
        <dbReference type="EMBL" id="KRZ77197.1"/>
    </source>
</evidence>
<dbReference type="CDD" id="cd07079">
    <property type="entry name" value="ALDH_F18-19_ProA-GPR"/>
    <property type="match status" value="1"/>
</dbReference>
<dbReference type="FunFam" id="3.40.1160.10:FF:000006">
    <property type="entry name" value="Glutamate 5-kinase"/>
    <property type="match status" value="1"/>
</dbReference>
<comment type="pathway">
    <text evidence="2">Amino-acid biosynthesis; L-proline biosynthesis; L-glutamate 5-semialdehyde from L-glutamate: step 1/2.</text>
</comment>
<evidence type="ECO:0000256" key="12">
    <source>
        <dbReference type="ARBA" id="ARBA00022857"/>
    </source>
</evidence>
<evidence type="ECO:0000256" key="14">
    <source>
        <dbReference type="ARBA" id="ARBA00023268"/>
    </source>
</evidence>
<keyword evidence="21" id="KW-1185">Reference proteome</keyword>
<keyword evidence="11" id="KW-0067">ATP-binding</keyword>
<organism evidence="20 21">
    <name type="scientific">Trichinella papuae</name>
    <dbReference type="NCBI Taxonomy" id="268474"/>
    <lineage>
        <taxon>Eukaryota</taxon>
        <taxon>Metazoa</taxon>
        <taxon>Ecdysozoa</taxon>
        <taxon>Nematoda</taxon>
        <taxon>Enoplea</taxon>
        <taxon>Dorylaimia</taxon>
        <taxon>Trichinellida</taxon>
        <taxon>Trichinellidae</taxon>
        <taxon>Trichinella</taxon>
    </lineage>
</organism>
<dbReference type="Pfam" id="PF00171">
    <property type="entry name" value="Aldedh"/>
    <property type="match status" value="1"/>
</dbReference>
<dbReference type="Gene3D" id="3.40.605.10">
    <property type="entry name" value="Aldehyde Dehydrogenase, Chain A, domain 1"/>
    <property type="match status" value="1"/>
</dbReference>
<dbReference type="PANTHER" id="PTHR11063">
    <property type="entry name" value="GLUTAMATE SEMIALDEHYDE DEHYDROGENASE"/>
    <property type="match status" value="1"/>
</dbReference>
<comment type="catalytic activity">
    <reaction evidence="16">
        <text>L-glutamate + ATP = L-glutamyl 5-phosphate + ADP</text>
        <dbReference type="Rhea" id="RHEA:14877"/>
        <dbReference type="ChEBI" id="CHEBI:29985"/>
        <dbReference type="ChEBI" id="CHEBI:30616"/>
        <dbReference type="ChEBI" id="CHEBI:58274"/>
        <dbReference type="ChEBI" id="CHEBI:456216"/>
        <dbReference type="EC" id="2.7.2.11"/>
    </reaction>
</comment>
<dbReference type="FunFam" id="3.40.309.10:FF:000015">
    <property type="entry name" value="Delta-1-pyrroline-5-carboxylate synthase"/>
    <property type="match status" value="1"/>
</dbReference>
<dbReference type="PANTHER" id="PTHR11063:SF8">
    <property type="entry name" value="DELTA-1-PYRROLINE-5-CARBOXYLATE SYNTHASE"/>
    <property type="match status" value="1"/>
</dbReference>
<feature type="domain" description="Aspartate/glutamate/uridylate kinase" evidence="19">
    <location>
        <begin position="960"/>
        <end position="1199"/>
    </location>
</feature>
<keyword evidence="7" id="KW-0641">Proline biosynthesis</keyword>
<comment type="pathway">
    <text evidence="1">Amino-acid biosynthesis; L-proline biosynthesis; L-glutamate 5-semialdehyde from L-glutamate: step 2/2.</text>
</comment>
<dbReference type="GO" id="GO:0005524">
    <property type="term" value="F:ATP binding"/>
    <property type="evidence" value="ECO:0007669"/>
    <property type="project" value="UniProtKB-KW"/>
</dbReference>
<keyword evidence="17" id="KW-0812">Transmembrane</keyword>
<dbReference type="InterPro" id="IPR016161">
    <property type="entry name" value="Ald_DH/histidinol_DH"/>
</dbReference>
<feature type="transmembrane region" description="Helical" evidence="17">
    <location>
        <begin position="771"/>
        <end position="793"/>
    </location>
</feature>
<dbReference type="GO" id="GO:0004349">
    <property type="term" value="F:glutamate 5-kinase activity"/>
    <property type="evidence" value="ECO:0007669"/>
    <property type="project" value="UniProtKB-EC"/>
</dbReference>
<gene>
    <name evidence="20" type="primary">alh-13</name>
    <name evidence="20" type="ORF">T10_9209</name>
</gene>
<feature type="transmembrane region" description="Helical" evidence="17">
    <location>
        <begin position="827"/>
        <end position="850"/>
    </location>
</feature>
<feature type="domain" description="Aldehyde dehydrogenase" evidence="18">
    <location>
        <begin position="1231"/>
        <end position="1527"/>
    </location>
</feature>
<evidence type="ECO:0000256" key="2">
    <source>
        <dbReference type="ARBA" id="ARBA00005185"/>
    </source>
</evidence>
<dbReference type="OrthoDB" id="1934954at2759"/>
<evidence type="ECO:0000256" key="15">
    <source>
        <dbReference type="ARBA" id="ARBA00049024"/>
    </source>
</evidence>
<comment type="caution">
    <text evidence="20">The sequence shown here is derived from an EMBL/GenBank/DDBJ whole genome shotgun (WGS) entry which is preliminary data.</text>
</comment>
<dbReference type="SUPFAM" id="SSF53633">
    <property type="entry name" value="Carbamate kinase-like"/>
    <property type="match status" value="1"/>
</dbReference>
<dbReference type="InterPro" id="IPR016162">
    <property type="entry name" value="Ald_DH_N"/>
</dbReference>
<keyword evidence="13" id="KW-0560">Oxidoreductase</keyword>
<evidence type="ECO:0000259" key="18">
    <source>
        <dbReference type="Pfam" id="PF00171"/>
    </source>
</evidence>
<dbReference type="Gene3D" id="3.40.309.10">
    <property type="entry name" value="Aldehyde Dehydrogenase, Chain A, domain 2"/>
    <property type="match status" value="1"/>
</dbReference>
<dbReference type="Proteomes" id="UP000054843">
    <property type="component" value="Unassembled WGS sequence"/>
</dbReference>
<proteinExistence type="inferred from homology"/>
<dbReference type="InterPro" id="IPR001048">
    <property type="entry name" value="Asp/Glu/Uridylate_kinase"/>
</dbReference>
<dbReference type="InterPro" id="IPR016163">
    <property type="entry name" value="Ald_DH_C"/>
</dbReference>
<evidence type="ECO:0000256" key="11">
    <source>
        <dbReference type="ARBA" id="ARBA00022840"/>
    </source>
</evidence>
<dbReference type="NCBIfam" id="TIGR00407">
    <property type="entry name" value="proA"/>
    <property type="match status" value="1"/>
</dbReference>
<evidence type="ECO:0000313" key="21">
    <source>
        <dbReference type="Proteomes" id="UP000054843"/>
    </source>
</evidence>
<evidence type="ECO:0000256" key="3">
    <source>
        <dbReference type="ARBA" id="ARBA00006300"/>
    </source>
</evidence>
<evidence type="ECO:0000256" key="5">
    <source>
        <dbReference type="ARBA" id="ARBA00022490"/>
    </source>
</evidence>
<dbReference type="InterPro" id="IPR015590">
    <property type="entry name" value="Aldehyde_DH_dom"/>
</dbReference>
<dbReference type="GO" id="GO:0004350">
    <property type="term" value="F:glutamate-5-semialdehyde dehydrogenase activity"/>
    <property type="evidence" value="ECO:0007669"/>
    <property type="project" value="UniProtKB-EC"/>
</dbReference>
<evidence type="ECO:0000259" key="19">
    <source>
        <dbReference type="Pfam" id="PF00696"/>
    </source>
</evidence>
<comment type="similarity">
    <text evidence="3">In the C-terminal section; belongs to the gamma-glutamyl phosphate reductase family.</text>
</comment>
<keyword evidence="5" id="KW-0963">Cytoplasm</keyword>
<keyword evidence="14" id="KW-0511">Multifunctional enzyme</keyword>
<evidence type="ECO:0000256" key="6">
    <source>
        <dbReference type="ARBA" id="ARBA00022605"/>
    </source>
</evidence>
<evidence type="ECO:0000256" key="1">
    <source>
        <dbReference type="ARBA" id="ARBA00004985"/>
    </source>
</evidence>
<name>A0A0V1MZM1_9BILA</name>
<dbReference type="InterPro" id="IPR000965">
    <property type="entry name" value="GPR_dom"/>
</dbReference>
<dbReference type="Pfam" id="PF00696">
    <property type="entry name" value="AA_kinase"/>
    <property type="match status" value="1"/>
</dbReference>
<dbReference type="Gene3D" id="3.40.1160.10">
    <property type="entry name" value="Acetylglutamate kinase-like"/>
    <property type="match status" value="1"/>
</dbReference>
<keyword evidence="6" id="KW-0028">Amino-acid biosynthesis</keyword>
<evidence type="ECO:0000256" key="10">
    <source>
        <dbReference type="ARBA" id="ARBA00022777"/>
    </source>
</evidence>
<dbReference type="NCBIfam" id="TIGR01092">
    <property type="entry name" value="P5CS"/>
    <property type="match status" value="1"/>
</dbReference>
<dbReference type="GO" id="GO:0055129">
    <property type="term" value="P:L-proline biosynthetic process"/>
    <property type="evidence" value="ECO:0007669"/>
    <property type="project" value="UniProtKB-UniPathway"/>
</dbReference>
<evidence type="ECO:0000256" key="13">
    <source>
        <dbReference type="ARBA" id="ARBA00023002"/>
    </source>
</evidence>
<comment type="catalytic activity">
    <reaction evidence="15">
        <text>L-glutamate 5-semialdehyde + phosphate + NADP(+) = L-glutamyl 5-phosphate + NADPH + H(+)</text>
        <dbReference type="Rhea" id="RHEA:19541"/>
        <dbReference type="ChEBI" id="CHEBI:15378"/>
        <dbReference type="ChEBI" id="CHEBI:43474"/>
        <dbReference type="ChEBI" id="CHEBI:57783"/>
        <dbReference type="ChEBI" id="CHEBI:58066"/>
        <dbReference type="ChEBI" id="CHEBI:58274"/>
        <dbReference type="ChEBI" id="CHEBI:58349"/>
        <dbReference type="EC" id="1.2.1.41"/>
    </reaction>
</comment>
<dbReference type="STRING" id="268474.A0A0V1MZM1"/>
<dbReference type="UniPathway" id="UPA00098">
    <property type="reaction ID" value="UER00359"/>
</dbReference>
<keyword evidence="8" id="KW-0808">Transferase</keyword>
<accession>A0A0V1MZM1</accession>
<dbReference type="GO" id="GO:0005739">
    <property type="term" value="C:mitochondrion"/>
    <property type="evidence" value="ECO:0007669"/>
    <property type="project" value="TreeGrafter"/>
</dbReference>
<sequence>MNSGNAEDEEDQNLLVAVESLREWKVYDISFTGVERYLQPLHYNDHVAELAHNVRWSRLVGNSSRCLSNIGRTERVDDPSSGRAAWDNVARSLHSALTEMVVLMDLIKVTLTGRYMTFDEALHDISSDDGKPVFRSGEAYALFAKRKALSITSNVLLDFVGKQKQKVSGIGSIQQAMQPDEESTYLREMAEMRKFWRLKKSKNSIIGDLSYGHCLPKFPPQSTFEICRKENWSNAGKHPSIETSTLKILLPDDLKDDRRLRVHLMTGKHFLKLIPYMRLCVSSATSLELTSKPVVTWQDRLQVAQSSMFFRDLYLTICKETMVFDDNTSFMYRDFLILRLDNNHALVISLFSTAELEEARKNIPNDKRTKRLLAETKLQCVFALQQRMCGRYMHKVDTLCNFISNKPVTAPLIVQTHPAPFAGVEMKSQQQIEHLEKCQPSFLLLNILEDARHYILITEMKKALDQLSSAQKDPVMTVYWCYDCCRYNTIARLSLVIPFYEYCGRFTIMIEASLNRIVITSKDCSTVKMVGCVDELITYVKMKCRQYLISTIGVVIRPLDWQTINSSMCTLDSNGCMMPTITIVSPCATKLLRILYPLNSDQVQIFLLKIDGENPSWDNWYNCLPDAYVPIDLNNLAGTSMLHRIETLITLMGEKNNTQLQMCGTAENSEAKPQRKFAQNFKYSLKRFSNKIDKRWLTSAGCAMLMVQLVIALILAASLIIPHCYNVAQELKTVDFNNDENDALDDDDINALFVKKVCNWPLTCPEFSGQIFAATAVVASMIGNILLAFILIFKIDRFFQISSDRLGESSIFIPCSSLHTWNNVDEIIIYHGMAGLAYLIAGTIMSWYAYDEKHFHNAEDRFYTQWIVATNSAPRNQTGIFVIRRRRILISVLREKLGRIQGKSFKPTFKMLTRTMCSLGFFKIVRTIARRQYFSDANYTIKAPKFKSIILHRGDINKAKRVVIKLGSAIVARDNEDGLALGRLASIASELQLSGRQVLIVTSGAVAFGRQKMRHERLLSMSLRQTLLPNSFGSETTIDKRVCAASGMLGLMTVYEQLFAQYGISTAQVLLTKPDIESDERRRVLVSTIESLLSLKVVPILNGNDAVAPEQKDGLGDNDTLASKISAAIAADLLITLSNVDGLYTGPPGQEGSRLLTHFSPCSKSSLIFGDGSKLGTGGMESKISWARWALDQGVVSVICNGKSENVIRNVMSGRKIGTLITAVEPEEIPVEEQAIKAREALQILSTLSNDIRAEIVIKLAELLKAKEMDIIAANQVDIDKATRAGLENVKIARLKLTRDKLHSLYEGLLQISNSAKTTLGKSLRKIKIGEDLHLEQVTIPIGLLLVIFESRPDCLPQISSLAIASGNALLLKGGQEASNSNSYLLEIVQEALISVSPSLKDAVNKREDIEDLLQLNQYIDLVIPRGSSALVKKIQQQSQSIPVLGHSEGICHVYLDKDCDHEKAIKIVINSKCDYPAACNAAETILVHRSLLKNGQFFDNLCHQLTEHGVTIFSGPKLAESLQFSPPLAKSMKHEYGSLQCTLEVVEDVEGAEKHILKFGSSHTDCIVTENSETAEHFVQHVDSACVFVNASTRFADGYRFGLGAEVGISTGRIHARGPVGIDGLLTTKWILRGNGHTLDDFAAGGRYTYIHQVLS</sequence>
<dbReference type="InterPro" id="IPR036393">
    <property type="entry name" value="AceGlu_kinase-like_sf"/>
</dbReference>
<keyword evidence="9" id="KW-0547">Nucleotide-binding</keyword>
<dbReference type="InterPro" id="IPR001057">
    <property type="entry name" value="Glu/AcGlu_kinase"/>
</dbReference>
<evidence type="ECO:0000256" key="17">
    <source>
        <dbReference type="SAM" id="Phobius"/>
    </source>
</evidence>
<keyword evidence="17" id="KW-0472">Membrane</keyword>
<dbReference type="EMBL" id="JYDO01000021">
    <property type="protein sequence ID" value="KRZ77197.1"/>
    <property type="molecule type" value="Genomic_DNA"/>
</dbReference>
<keyword evidence="12" id="KW-0521">NADP</keyword>
<evidence type="ECO:0000256" key="7">
    <source>
        <dbReference type="ARBA" id="ARBA00022650"/>
    </source>
</evidence>
<protein>
    <submittedName>
        <fullName evidence="20">Putative delta-1-pyrroline-5-carboxylate synthase</fullName>
    </submittedName>
</protein>
<evidence type="ECO:0000256" key="8">
    <source>
        <dbReference type="ARBA" id="ARBA00022679"/>
    </source>
</evidence>
<dbReference type="NCBIfam" id="NF001221">
    <property type="entry name" value="PRK00197.1"/>
    <property type="match status" value="1"/>
</dbReference>
<comment type="similarity">
    <text evidence="4">In the N-terminal section; belongs to the glutamate 5-kinase family.</text>
</comment>
<reference evidence="20 21" key="1">
    <citation type="submission" date="2015-01" db="EMBL/GenBank/DDBJ databases">
        <title>Evolution of Trichinella species and genotypes.</title>
        <authorList>
            <person name="Korhonen P.K."/>
            <person name="Edoardo P."/>
            <person name="Giuseppe L.R."/>
            <person name="Gasser R.B."/>
        </authorList>
    </citation>
    <scope>NUCLEOTIDE SEQUENCE [LARGE SCALE GENOMIC DNA]</scope>
    <source>
        <strain evidence="20">ISS1980</strain>
    </source>
</reference>
<keyword evidence="17" id="KW-1133">Transmembrane helix</keyword>
<keyword evidence="10" id="KW-0418">Kinase</keyword>
<dbReference type="SUPFAM" id="SSF53720">
    <property type="entry name" value="ALDH-like"/>
    <property type="match status" value="1"/>
</dbReference>